<dbReference type="InterPro" id="IPR011427">
    <property type="entry name" value="Polymorphic_membr_middle"/>
</dbReference>
<dbReference type="InterPro" id="IPR005546">
    <property type="entry name" value="Autotransporte_beta"/>
</dbReference>
<evidence type="ECO:0000313" key="2">
    <source>
        <dbReference type="EMBL" id="EPJ29142.1"/>
    </source>
</evidence>
<organism evidence="2 3">
    <name type="scientific">Chlamydia psittaci 99DC5</name>
    <dbReference type="NCBI Taxonomy" id="1112251"/>
    <lineage>
        <taxon>Bacteria</taxon>
        <taxon>Pseudomonadati</taxon>
        <taxon>Chlamydiota</taxon>
        <taxon>Chlamydiia</taxon>
        <taxon>Chlamydiales</taxon>
        <taxon>Chlamydiaceae</taxon>
        <taxon>Chlamydia/Chlamydophila group</taxon>
        <taxon>Chlamydia</taxon>
    </lineage>
</organism>
<dbReference type="Pfam" id="PF07548">
    <property type="entry name" value="ChlamPMP_M"/>
    <property type="match status" value="1"/>
</dbReference>
<reference evidence="2 3" key="1">
    <citation type="submission" date="2013-04" db="EMBL/GenBank/DDBJ databases">
        <title>Genome sequence of Chlamydia psittaci 99DC5.</title>
        <authorList>
            <person name="Huot-Creasy H."/>
            <person name="McCracken C.L."/>
            <person name="Humphries M."/>
            <person name="Sachse K."/>
            <person name="Laroucau K."/>
            <person name="Bavoil P."/>
            <person name="Myers G.S."/>
        </authorList>
    </citation>
    <scope>NUCLEOTIDE SEQUENCE [LARGE SCALE GENOMIC DNA]</scope>
    <source>
        <strain evidence="2 3">99DC5</strain>
    </source>
</reference>
<feature type="non-terminal residue" evidence="2">
    <location>
        <position position="1"/>
    </location>
</feature>
<keyword evidence="3" id="KW-1185">Reference proteome</keyword>
<dbReference type="SUPFAM" id="SSF103515">
    <property type="entry name" value="Autotransporter"/>
    <property type="match status" value="1"/>
</dbReference>
<dbReference type="Gene3D" id="2.40.128.130">
    <property type="entry name" value="Autotransporter beta-domain"/>
    <property type="match status" value="1"/>
</dbReference>
<dbReference type="Pfam" id="PF03797">
    <property type="entry name" value="Autotransporter"/>
    <property type="match status" value="1"/>
</dbReference>
<name>A0ABP2X528_CHLPS</name>
<gene>
    <name evidence="2" type="ORF">CP99DC5_0001</name>
</gene>
<proteinExistence type="predicted"/>
<protein>
    <submittedName>
        <fullName evidence="2">Autotransporter beta-domain protein</fullName>
    </submittedName>
</protein>
<accession>A0ABP2X528</accession>
<dbReference type="Proteomes" id="UP000014627">
    <property type="component" value="Unassembled WGS sequence"/>
</dbReference>
<evidence type="ECO:0000259" key="1">
    <source>
        <dbReference type="PROSITE" id="PS51208"/>
    </source>
</evidence>
<comment type="caution">
    <text evidence="2">The sequence shown here is derived from an EMBL/GenBank/DDBJ whole genome shotgun (WGS) entry which is preliminary data.</text>
</comment>
<dbReference type="PROSITE" id="PS51208">
    <property type="entry name" value="AUTOTRANSPORTER"/>
    <property type="match status" value="1"/>
</dbReference>
<dbReference type="InterPro" id="IPR036709">
    <property type="entry name" value="Autotransporte_beta_dom_sf"/>
</dbReference>
<feature type="domain" description="Autotransporter" evidence="1">
    <location>
        <begin position="142"/>
        <end position="443"/>
    </location>
</feature>
<sequence>GGGGGVAPTPAKVEATTESKTVTINAVNLVDDNGNAYEYPILAASQPFKAIEVKSGSGGSITPPTTNLQNYTPPTHYGYQGNWTVTWAQGSGAQEKIATLNWEQTGYSPNPERQGSLVPNTLWGSFSDIRAIQNLMDISVNGADYHRGFWVSGLGNFLHKSGSDTKRKFRHNSAGYALGVYAQTPSEDVFSAAFCQLFGKDKDYLVSKNSSTVYAGSIYYQHVSYWNTWNTLLQNTIGAEAPLVLNAQLTYCHASNNMKTNMTDTYAPPKTTYSEIKGDWGNDCFGVEFGATAPIETVSSFLFDMYSPFLKLQLVYAHQGDFKETNSDQGRYFESSNLTNLSLPIGVKLERFSHEDIASYNLTLAYAPDIVRSNPDCTASLLVSPTSAVWVTKANNLARHAFILQAGNYLALSHNMELFSHFGFELRGSSRTYNVDLGSKIQF</sequence>
<dbReference type="SMART" id="SM00869">
    <property type="entry name" value="Autotransporter"/>
    <property type="match status" value="1"/>
</dbReference>
<evidence type="ECO:0000313" key="3">
    <source>
        <dbReference type="Proteomes" id="UP000014627"/>
    </source>
</evidence>
<dbReference type="EMBL" id="ATLC01000042">
    <property type="protein sequence ID" value="EPJ29142.1"/>
    <property type="molecule type" value="Genomic_DNA"/>
</dbReference>
<dbReference type="RefSeq" id="WP_016981560.1">
    <property type="nucleotide sequence ID" value="NZ_KE356190.1"/>
</dbReference>